<evidence type="ECO:0000256" key="14">
    <source>
        <dbReference type="ARBA" id="ARBA00023204"/>
    </source>
</evidence>
<comment type="similarity">
    <text evidence="3">Belongs to the DNA polymerase type-B family.</text>
</comment>
<feature type="domain" description="DNA-directed DNA polymerase family B exonuclease" evidence="22">
    <location>
        <begin position="1824"/>
        <end position="2065"/>
    </location>
</feature>
<evidence type="ECO:0000256" key="15">
    <source>
        <dbReference type="ARBA" id="ARBA00023242"/>
    </source>
</evidence>
<dbReference type="InterPro" id="IPR043502">
    <property type="entry name" value="DNA/RNA_pol_sf"/>
</dbReference>
<feature type="domain" description="DNA-directed DNA polymerase family B multifunctional" evidence="21">
    <location>
        <begin position="2132"/>
        <end position="2582"/>
    </location>
</feature>
<reference evidence="27" key="3">
    <citation type="submission" date="2025-09" db="UniProtKB">
        <authorList>
            <consortium name="Ensembl"/>
        </authorList>
    </citation>
    <scope>IDENTIFICATION</scope>
</reference>
<dbReference type="Ensembl" id="ENSSAUT00010049129.1">
    <property type="protein sequence ID" value="ENSSAUP00010046735.1"/>
    <property type="gene ID" value="ENSSAUG00010019081.1"/>
</dbReference>
<dbReference type="InterPro" id="IPR012337">
    <property type="entry name" value="RNaseH-like_sf"/>
</dbReference>
<evidence type="ECO:0000256" key="11">
    <source>
        <dbReference type="ARBA" id="ARBA00022932"/>
    </source>
</evidence>
<feature type="domain" description="DNA polymerase delta/zeta catalytic subunit N-terminal" evidence="25">
    <location>
        <begin position="56"/>
        <end position="134"/>
    </location>
</feature>
<feature type="compositionally biased region" description="Acidic residues" evidence="20">
    <location>
        <begin position="684"/>
        <end position="705"/>
    </location>
</feature>
<keyword evidence="13" id="KW-0411">Iron-sulfur</keyword>
<comment type="function">
    <text evidence="17">Catalytic subunit of the DNA polymerase zeta complex, an error-prone polymerase specialized in translesion DNA synthesis (TLS). Lacks an intrinsic 3'-5' exonuclease activity and thus has no proofreading function.</text>
</comment>
<dbReference type="GO" id="GO:0046872">
    <property type="term" value="F:metal ion binding"/>
    <property type="evidence" value="ECO:0007669"/>
    <property type="project" value="UniProtKB-KW"/>
</dbReference>
<evidence type="ECO:0000256" key="6">
    <source>
        <dbReference type="ARBA" id="ARBA00022679"/>
    </source>
</evidence>
<keyword evidence="8" id="KW-0479">Metal-binding</keyword>
<comment type="subcellular location">
    <subcellularLocation>
        <location evidence="2">Nucleus</location>
    </subcellularLocation>
</comment>
<dbReference type="CDD" id="cd05778">
    <property type="entry name" value="DNA_polB_zeta_exo"/>
    <property type="match status" value="1"/>
</dbReference>
<evidence type="ECO:0000259" key="22">
    <source>
        <dbReference type="Pfam" id="PF03104"/>
    </source>
</evidence>
<evidence type="ECO:0000256" key="7">
    <source>
        <dbReference type="ARBA" id="ARBA00022695"/>
    </source>
</evidence>
<evidence type="ECO:0000256" key="16">
    <source>
        <dbReference type="ARBA" id="ARBA00049244"/>
    </source>
</evidence>
<feature type="compositionally biased region" description="Basic and acidic residues" evidence="20">
    <location>
        <begin position="528"/>
        <end position="538"/>
    </location>
</feature>
<dbReference type="PANTHER" id="PTHR45812">
    <property type="entry name" value="DNA POLYMERASE ZETA CATALYTIC SUBUNIT"/>
    <property type="match status" value="1"/>
</dbReference>
<feature type="domain" description="C4-type zinc-finger of DNA polymerase delta" evidence="23">
    <location>
        <begin position="2625"/>
        <end position="2692"/>
    </location>
</feature>
<feature type="compositionally biased region" description="Polar residues" evidence="20">
    <location>
        <begin position="273"/>
        <end position="282"/>
    </location>
</feature>
<feature type="compositionally biased region" description="Polar residues" evidence="20">
    <location>
        <begin position="1008"/>
        <end position="1018"/>
    </location>
</feature>
<keyword evidence="9" id="KW-0227">DNA damage</keyword>
<evidence type="ECO:0000259" key="21">
    <source>
        <dbReference type="Pfam" id="PF00136"/>
    </source>
</evidence>
<dbReference type="GO" id="GO:0000166">
    <property type="term" value="F:nucleotide binding"/>
    <property type="evidence" value="ECO:0007669"/>
    <property type="project" value="InterPro"/>
</dbReference>
<dbReference type="GO" id="GO:0031981">
    <property type="term" value="C:nuclear lumen"/>
    <property type="evidence" value="ECO:0007669"/>
    <property type="project" value="UniProtKB-ARBA"/>
</dbReference>
<evidence type="ECO:0000256" key="10">
    <source>
        <dbReference type="ARBA" id="ARBA00022833"/>
    </source>
</evidence>
<gene>
    <name evidence="27" type="primary">REV3L</name>
    <name evidence="27" type="synonym">rev3l</name>
</gene>
<feature type="region of interest" description="Disordered" evidence="20">
    <location>
        <begin position="829"/>
        <end position="850"/>
    </location>
</feature>
<dbReference type="CDD" id="cd05534">
    <property type="entry name" value="POLBc_zeta"/>
    <property type="match status" value="1"/>
</dbReference>
<keyword evidence="15" id="KW-0539">Nucleus</keyword>
<dbReference type="Pfam" id="PF00136">
    <property type="entry name" value="DNA_pol_B"/>
    <property type="match status" value="1"/>
</dbReference>
<dbReference type="PRINTS" id="PR00106">
    <property type="entry name" value="DNAPOLB"/>
</dbReference>
<feature type="region of interest" description="Disordered" evidence="20">
    <location>
        <begin position="1080"/>
        <end position="1105"/>
    </location>
</feature>
<feature type="compositionally biased region" description="Polar residues" evidence="20">
    <location>
        <begin position="390"/>
        <end position="406"/>
    </location>
</feature>
<accession>A0A671XCW3</accession>
<evidence type="ECO:0000256" key="9">
    <source>
        <dbReference type="ARBA" id="ARBA00022763"/>
    </source>
</evidence>
<feature type="region of interest" description="Disordered" evidence="20">
    <location>
        <begin position="316"/>
        <end position="340"/>
    </location>
</feature>
<dbReference type="InterPro" id="IPR036397">
    <property type="entry name" value="RNaseH_sf"/>
</dbReference>
<dbReference type="InterPro" id="IPR006134">
    <property type="entry name" value="DNA-dir_DNA_pol_B_multi_dom"/>
</dbReference>
<keyword evidence="7" id="KW-0548">Nucleotidyltransferase</keyword>
<dbReference type="GO" id="GO:0003677">
    <property type="term" value="F:DNA binding"/>
    <property type="evidence" value="ECO:0007669"/>
    <property type="project" value="InterPro"/>
</dbReference>
<dbReference type="GO" id="GO:0016035">
    <property type="term" value="C:zeta DNA polymerase complex"/>
    <property type="evidence" value="ECO:0007669"/>
    <property type="project" value="InterPro"/>
</dbReference>
<sequence>MFAVRIVTADFYLASPIKDLDVCYSEFRESDVKKVPVVRIFGATPAGQKTCLHLHGVFPYIYVPYDGYSQQPERYLRQVAFSIDRALNVAMGNPASSTQHVFKVVLVSGMPFYGYHAKEKHFMKIYLYNPQMVKRVCELLQSGAVMNKIYQPHEAHIPFLLQLFIDYNLYGMNLLNLAAVKFRRGHSKGKESPCTSKLNDSTLGGTFIRWEEKAIPCSLVLDEVEKQSTCELEVDAVAADILNRLEIENQIGRNPGLQAIWDDEKQRRREKNQASQIETPESQGERIHNGKFVVMNPPMALLNFFSLPRTQSLSVCDREDQEDFSSENTLHSDPLTPEELPCTPSNAVEVHRDSWPGEETLRLGDSSQDHAIIELLAGLEDDGFCRTPVRQISQSQSLPGSRSYYCNSDEEEAGPELDKEEAELSVIMSQRWDNKPAENSSSTSDEQQESSDDDMDWSGNNSLFANLSIPQLDGAADESSGESSLTQSSVIVTEKMLAKRNPFSREPPSSAKTLLECKHSEHRPLHVLDTEQPLDKHFQSKSSQDSSSECSTGFKVNKEIPYIPPVKHPIPCKIANHPEVSPICVDKEDIQPLYTYEKKTSIALDKTDLESFRFGNRKVTKNRKKYGSIKNVETNCLSILQNHRTFSLCYSELRNCSAKTELELSQKDSKSPILRNISSSPSPLEEDEFLDPQEEEMGEDSEEGDVGELKIRYEDYQENKTERTIVAQQEAHYKFFPSVILSNCLSRKKSGSRKLADACSELEQTQPHRSRLKVNKKRLGMVGHRNKLNIVESSASDSQVSIGLHSITLPVCPVTADPERPVLEDKQVKQTEPVKDGFSEEAKEEEAEDRLNPLQNLPAKATCTKPSALPGSKYTLRAKRKMIYDSEDGEHSGATHYKIPASVRDRLKDTNVSSGQEVKYQKRRKKEPPIIIKYIIINRFKGQKNMMVKMSKVNAEEQLVMLTPEKLEQYNKLAPLKDFWPKVPESTAVKFPITEPKAKKQPKRKTKINSTNKKTVCSSSKPRVSQCVKVKRIKGSQRSPVVSSLLPPRSCYCELGDDHDIEYTDVMVELGYLSDRSLSPTDLTPPRCWSPSDSVMDSRSSEQLINPLNDPCLNSAFDKPHTVSSTKGAQSAKSMKCYDINRKVNKSTTKPLEEEESKKAKSKQSCGAHQRQRKKAQATNEGKPNNSTTTTRPRKSRKKQTEEPKSHDSKDSSQLLFTKDELPPSESSSQKVPPFQQPVCTISCGQSSSQSRFIEPKVEDCETSIMEVNQSFTAAVLPKHQGCQTTVVKVEASQECTAPPPHLAIKPFMENNKEAQLAAASQHSGHKNGDFPTFSETPSGLAVLKQLLQKKQQGQALPLQVVGMNSHSTAITQATALLDPTAKPAKSRRAPSATPRKPRAPKSTTPKEKKPRVRKGKASNTQPNVSVKQEGNISDDCPIFLSDPGMDSCNFIEDSLSPELPHNYNFDINAIDQTEFSSPYSSSQFVLTDKNLPVKFLSDVNQEAVSAQALGFEKKLDRLFASGEELQRGSDWHKARPASPELFDKPENGESIFPDCEKLKSREWDFSLGKAHTLSPFQDFHCEGKDSASFVDHDGSSTGELLECIDVISSTTPSSSPRSISSLSQVRASQLLRGAGGGAHILKPLMSPPSREEILSTLLDLEMSEATFQEPFCSNPSDAPGKPMEVGGRKLIVSTRMAKELAEFSGELSLEGLHFWKTAFSAMTHPASITSSSQAQGAEVSEGNKEQVELDPSSASDKQVILLPCKNPPSRERVQLWLEARKQYESLQKGRKDIGLLKKGFGQGNPETTERPTANHCQAVKVELYERLSDPLRRVLLTTQIKNQFAALNVPKKDNSQIEGPSIANSYGFKISMQNLQEAKALHEVQYLTLMGMDIHARTRRDLEPDPEFDPICALFYCFSSDAPLPEGDSTQLTGAIVVDKDHQTPLLVRSGVSGLQVTYTTDEKMLFQELICSVRFDPDILVGYEVQMHSWGYLLQRAAVLGVDLCQQLSRVPGDSKENRFAADRDEYGADTMTEINIIGRITLNLWRVMKTEVTLNNYTFENVAFHVLHQRFPVYSPRTLSDWYDHNTNLYRWKMVDHYVSRVRGTMQLLQQHDIIGRTSELARVFGIQFFHVLTRGSQYRVESMMLRVAKPLNYIPVTPSIQQRAQQRAPQCIPLVMEPESRFYSNSVIVLDFQSLYPSIVIAYNYCYSTCLGHVDSQGTPDEFKFGCTSLRVPPELLYQLRNDITVSPNGIAFVKSSVRKGVLPSMLEEILNTRIMVKQSMKSYKQDKALMKLLDARQLGLKLIANVTFGYAAANYSGRMPSVEVGDSIVHKARETLERAIKLVNDTKKWGARVVYGDTDSMFVLLKGATKEQAFKIGSEIAEAVTATNPKPVKLKFEKVYLPCVLQTKKRYVGYMYENLDQKEPVFDAKGIETVRRDSCPAVSKILERSIKLLFETRDISQVKQFVQRQCVKVLDGRASMQDLTFAKEYRGSGSYRPGACVPALELTRRMMAYDRRLEPRVGERVPYVIVYGIPGVPLIQLVRRPMEVLQEPSLRLNATYYITKQILPPLARMFQLIGVDVFSWYQELPRIQKASCSSALGGEEVGRKGTISQFFTTLHCPVCDELTQLGVCSRCRAEPQQVAVALFQDMRQWERQQDQLLKICRNCSGCAERQVPCVSLDCPVLYKLSRVNRQLSKAPYLRKLLDQF</sequence>
<keyword evidence="14" id="KW-0234">DNA repair</keyword>
<feature type="region of interest" description="Disordered" evidence="20">
    <location>
        <begin position="528"/>
        <end position="552"/>
    </location>
</feature>
<feature type="compositionally biased region" description="Acidic residues" evidence="20">
    <location>
        <begin position="446"/>
        <end position="456"/>
    </location>
</feature>
<dbReference type="PANTHER" id="PTHR45812:SF1">
    <property type="entry name" value="DNA POLYMERASE ZETA CATALYTIC SUBUNIT"/>
    <property type="match status" value="1"/>
</dbReference>
<dbReference type="EC" id="2.7.7.7" evidence="4"/>
<feature type="region of interest" description="Disordered" evidence="20">
    <location>
        <begin position="1148"/>
        <end position="1234"/>
    </location>
</feature>
<feature type="compositionally biased region" description="Acidic residues" evidence="20">
    <location>
        <begin position="408"/>
        <end position="423"/>
    </location>
</feature>
<dbReference type="Pfam" id="PF03104">
    <property type="entry name" value="DNA_pol_B_exo1"/>
    <property type="match status" value="1"/>
</dbReference>
<dbReference type="InterPro" id="IPR042087">
    <property type="entry name" value="DNA_pol_B_thumb"/>
</dbReference>
<evidence type="ECO:0000313" key="27">
    <source>
        <dbReference type="Ensembl" id="ENSSAUP00010046735.1"/>
    </source>
</evidence>
<evidence type="ECO:0000256" key="1">
    <source>
        <dbReference type="ARBA" id="ARBA00001966"/>
    </source>
</evidence>
<dbReference type="InterPro" id="IPR056435">
    <property type="entry name" value="DPOD/Z_N"/>
</dbReference>
<proteinExistence type="inferred from homology"/>
<feature type="compositionally biased region" description="Low complexity" evidence="20">
    <location>
        <begin position="540"/>
        <end position="551"/>
    </location>
</feature>
<evidence type="ECO:0000256" key="4">
    <source>
        <dbReference type="ARBA" id="ARBA00012417"/>
    </source>
</evidence>
<evidence type="ECO:0000256" key="8">
    <source>
        <dbReference type="ARBA" id="ARBA00022723"/>
    </source>
</evidence>
<dbReference type="InterPro" id="IPR025687">
    <property type="entry name" value="Znf-C4pol"/>
</dbReference>
<dbReference type="InterPro" id="IPR056447">
    <property type="entry name" value="REV3_N"/>
</dbReference>
<evidence type="ECO:0000256" key="5">
    <source>
        <dbReference type="ARBA" id="ARBA00021589"/>
    </source>
</evidence>
<keyword evidence="11" id="KW-0239">DNA-directed DNA polymerase</keyword>
<dbReference type="InterPro" id="IPR030559">
    <property type="entry name" value="PolZ_Rev3"/>
</dbReference>
<dbReference type="GeneTree" id="ENSGT00940000156226"/>
<feature type="region of interest" description="Disordered" evidence="20">
    <location>
        <begin position="669"/>
        <end position="705"/>
    </location>
</feature>
<feature type="region of interest" description="Disordered" evidence="20">
    <location>
        <begin position="1375"/>
        <end position="1430"/>
    </location>
</feature>
<evidence type="ECO:0000256" key="3">
    <source>
        <dbReference type="ARBA" id="ARBA00005755"/>
    </source>
</evidence>
<reference evidence="27" key="1">
    <citation type="submission" date="2021-04" db="EMBL/GenBank/DDBJ databases">
        <authorList>
            <consortium name="Wellcome Sanger Institute Data Sharing"/>
        </authorList>
    </citation>
    <scope>NUCLEOTIDE SEQUENCE [LARGE SCALE GENOMIC DNA]</scope>
</reference>
<dbReference type="GO" id="GO:0000724">
    <property type="term" value="P:double-strand break repair via homologous recombination"/>
    <property type="evidence" value="ECO:0007669"/>
    <property type="project" value="TreeGrafter"/>
</dbReference>
<feature type="region of interest" description="Disordered" evidence="20">
    <location>
        <begin position="390"/>
        <end position="462"/>
    </location>
</feature>
<dbReference type="Pfam" id="PF15735">
    <property type="entry name" value="DUF4683"/>
    <property type="match status" value="1"/>
</dbReference>
<evidence type="ECO:0000259" key="24">
    <source>
        <dbReference type="Pfam" id="PF15735"/>
    </source>
</evidence>
<evidence type="ECO:0000256" key="20">
    <source>
        <dbReference type="SAM" id="MobiDB-lite"/>
    </source>
</evidence>
<protein>
    <recommendedName>
        <fullName evidence="5">DNA polymerase zeta catalytic subunit</fullName>
        <ecNumber evidence="4">2.7.7.7</ecNumber>
    </recommendedName>
    <alternativeName>
        <fullName evidence="19">Protein reversionless 3-like</fullName>
    </alternativeName>
</protein>
<feature type="region of interest" description="Disordered" evidence="20">
    <location>
        <begin position="258"/>
        <end position="288"/>
    </location>
</feature>
<comment type="catalytic activity">
    <reaction evidence="16">
        <text>DNA(n) + a 2'-deoxyribonucleoside 5'-triphosphate = DNA(n+1) + diphosphate</text>
        <dbReference type="Rhea" id="RHEA:22508"/>
        <dbReference type="Rhea" id="RHEA-COMP:17339"/>
        <dbReference type="Rhea" id="RHEA-COMP:17340"/>
        <dbReference type="ChEBI" id="CHEBI:33019"/>
        <dbReference type="ChEBI" id="CHEBI:61560"/>
        <dbReference type="ChEBI" id="CHEBI:173112"/>
        <dbReference type="EC" id="2.7.7.7"/>
    </reaction>
</comment>
<keyword evidence="28" id="KW-1185">Reference proteome</keyword>
<evidence type="ECO:0000259" key="25">
    <source>
        <dbReference type="Pfam" id="PF24055"/>
    </source>
</evidence>
<evidence type="ECO:0000256" key="12">
    <source>
        <dbReference type="ARBA" id="ARBA00023004"/>
    </source>
</evidence>
<dbReference type="Gene3D" id="3.90.1600.10">
    <property type="entry name" value="Palm domain of DNA polymerase"/>
    <property type="match status" value="1"/>
</dbReference>
<keyword evidence="12" id="KW-0408">Iron</keyword>
<feature type="compositionally biased region" description="Basic and acidic residues" evidence="20">
    <location>
        <begin position="829"/>
        <end position="841"/>
    </location>
</feature>
<dbReference type="Gene3D" id="1.10.287.690">
    <property type="entry name" value="Helix hairpin bin"/>
    <property type="match status" value="1"/>
</dbReference>
<feature type="domain" description="DUF4683" evidence="24">
    <location>
        <begin position="685"/>
        <end position="1093"/>
    </location>
</feature>
<dbReference type="CDD" id="cd22287">
    <property type="entry name" value="REV3L_RBD"/>
    <property type="match status" value="1"/>
</dbReference>
<dbReference type="FunFam" id="3.30.342.10:FF:000002">
    <property type="entry name" value="DNA polymerase zeta catalytic subunit isoform X1"/>
    <property type="match status" value="1"/>
</dbReference>
<dbReference type="PROSITE" id="PS00116">
    <property type="entry name" value="DNA_POLYMERASE_B"/>
    <property type="match status" value="1"/>
</dbReference>
<dbReference type="InterPro" id="IPR006172">
    <property type="entry name" value="DNA-dir_DNA_pol_B"/>
</dbReference>
<evidence type="ECO:0000313" key="28">
    <source>
        <dbReference type="Proteomes" id="UP000472265"/>
    </source>
</evidence>
<name>A0A671XCW3_SPAAU</name>
<feature type="compositionally biased region" description="Polar residues" evidence="20">
    <location>
        <begin position="1418"/>
        <end position="1430"/>
    </location>
</feature>
<keyword evidence="10" id="KW-0862">Zinc</keyword>
<evidence type="ECO:0000256" key="19">
    <source>
        <dbReference type="ARBA" id="ARBA00075683"/>
    </source>
</evidence>
<evidence type="ECO:0000256" key="18">
    <source>
        <dbReference type="ARBA" id="ARBA00066163"/>
    </source>
</evidence>
<reference evidence="27" key="2">
    <citation type="submission" date="2025-08" db="UniProtKB">
        <authorList>
            <consortium name="Ensembl"/>
        </authorList>
    </citation>
    <scope>IDENTIFICATION</scope>
</reference>
<evidence type="ECO:0000259" key="26">
    <source>
        <dbReference type="Pfam" id="PF24065"/>
    </source>
</evidence>
<evidence type="ECO:0000256" key="13">
    <source>
        <dbReference type="ARBA" id="ARBA00023014"/>
    </source>
</evidence>
<dbReference type="Proteomes" id="UP000472265">
    <property type="component" value="Chromosome 22"/>
</dbReference>
<dbReference type="Pfam" id="PF14260">
    <property type="entry name" value="zf-C4pol"/>
    <property type="match status" value="1"/>
</dbReference>
<dbReference type="Gene3D" id="1.10.132.60">
    <property type="entry name" value="DNA polymerase family B, C-terminal domain"/>
    <property type="match status" value="1"/>
</dbReference>
<dbReference type="SUPFAM" id="SSF56672">
    <property type="entry name" value="DNA/RNA polymerases"/>
    <property type="match status" value="1"/>
</dbReference>
<dbReference type="GO" id="GO:0042276">
    <property type="term" value="P:error-prone translesion synthesis"/>
    <property type="evidence" value="ECO:0007669"/>
    <property type="project" value="TreeGrafter"/>
</dbReference>
<feature type="compositionally biased region" description="Basic and acidic residues" evidence="20">
    <location>
        <begin position="1199"/>
        <end position="1211"/>
    </location>
</feature>
<dbReference type="InterPro" id="IPR017964">
    <property type="entry name" value="DNA-dir_DNA_pol_B_CS"/>
</dbReference>
<comment type="cofactor">
    <cofactor evidence="1">
        <name>[4Fe-4S] cluster</name>
        <dbReference type="ChEBI" id="CHEBI:49883"/>
    </cofactor>
</comment>
<keyword evidence="6" id="KW-0808">Transferase</keyword>
<feature type="region of interest" description="Disordered" evidence="20">
    <location>
        <begin position="1728"/>
        <end position="1754"/>
    </location>
</feature>
<dbReference type="SUPFAM" id="SSF53098">
    <property type="entry name" value="Ribonuclease H-like"/>
    <property type="match status" value="1"/>
</dbReference>
<dbReference type="FunFam" id="1.10.132.60:FF:000005">
    <property type="entry name" value="Putative DNA polymerase zeta catalytic subunit"/>
    <property type="match status" value="1"/>
</dbReference>
<dbReference type="FunFam" id="3.30.420.10:FF:000024">
    <property type="entry name" value="DNA polymerase zeta catalytic subunit"/>
    <property type="match status" value="1"/>
</dbReference>
<evidence type="ECO:0000256" key="2">
    <source>
        <dbReference type="ARBA" id="ARBA00004123"/>
    </source>
</evidence>
<dbReference type="GO" id="GO:0051536">
    <property type="term" value="F:iron-sulfur cluster binding"/>
    <property type="evidence" value="ECO:0007669"/>
    <property type="project" value="UniProtKB-KW"/>
</dbReference>
<dbReference type="GO" id="GO:0003887">
    <property type="term" value="F:DNA-directed DNA polymerase activity"/>
    <property type="evidence" value="ECO:0007669"/>
    <property type="project" value="UniProtKB-KW"/>
</dbReference>
<organism evidence="27 28">
    <name type="scientific">Sparus aurata</name>
    <name type="common">Gilthead sea bream</name>
    <dbReference type="NCBI Taxonomy" id="8175"/>
    <lineage>
        <taxon>Eukaryota</taxon>
        <taxon>Metazoa</taxon>
        <taxon>Chordata</taxon>
        <taxon>Craniata</taxon>
        <taxon>Vertebrata</taxon>
        <taxon>Euteleostomi</taxon>
        <taxon>Actinopterygii</taxon>
        <taxon>Neopterygii</taxon>
        <taxon>Teleostei</taxon>
        <taxon>Neoteleostei</taxon>
        <taxon>Acanthomorphata</taxon>
        <taxon>Eupercaria</taxon>
        <taxon>Spariformes</taxon>
        <taxon>Sparidae</taxon>
        <taxon>Sparus</taxon>
    </lineage>
</organism>
<dbReference type="Pfam" id="PF24065">
    <property type="entry name" value="REV3_N"/>
    <property type="match status" value="1"/>
</dbReference>
<evidence type="ECO:0000256" key="17">
    <source>
        <dbReference type="ARBA" id="ARBA00059263"/>
    </source>
</evidence>
<dbReference type="Pfam" id="PF24055">
    <property type="entry name" value="POL3_N"/>
    <property type="match status" value="1"/>
</dbReference>
<evidence type="ECO:0000259" key="23">
    <source>
        <dbReference type="Pfam" id="PF14260"/>
    </source>
</evidence>
<dbReference type="InterPro" id="IPR023211">
    <property type="entry name" value="DNA_pol_palm_dom_sf"/>
</dbReference>
<dbReference type="Gene3D" id="3.30.342.10">
    <property type="entry name" value="DNA Polymerase, chain B, domain 1"/>
    <property type="match status" value="1"/>
</dbReference>
<dbReference type="Gene3D" id="3.30.420.10">
    <property type="entry name" value="Ribonuclease H-like superfamily/Ribonuclease H"/>
    <property type="match status" value="1"/>
</dbReference>
<dbReference type="InterPro" id="IPR032757">
    <property type="entry name" value="DUF4683"/>
</dbReference>
<dbReference type="SMART" id="SM00486">
    <property type="entry name" value="POLBc"/>
    <property type="match status" value="1"/>
</dbReference>
<comment type="subunit">
    <text evidence="18">Heterodimer with MAD2L2. This dimer forms the minimal DNA polymerase zeta complex (Pol-zeta2), with REV3L bearing DNA polymerase catalytic activity, although its activity is very low in this context. Component of the tetrameric Pol-zeta complex (Pol-zeta4), which consists of REV3L, MAD2L2, POLD2 and POLD3; Pol-zeta4 is the fully active form of DNA polymerase zeta.</text>
</comment>
<dbReference type="InterPro" id="IPR006133">
    <property type="entry name" value="DNA-dir_DNA_pol_B_exonuc"/>
</dbReference>
<feature type="region of interest" description="Disordered" evidence="20">
    <location>
        <begin position="996"/>
        <end position="1018"/>
    </location>
</feature>
<feature type="domain" description="DNA polymerase zeta catalytic subunit N-terminal" evidence="26">
    <location>
        <begin position="1"/>
        <end position="55"/>
    </location>
</feature>
<dbReference type="FunFam" id="1.10.287.690:FF:000002">
    <property type="entry name" value="DNA polymerase zeta"/>
    <property type="match status" value="1"/>
</dbReference>